<keyword evidence="3" id="KW-0378">Hydrolase</keyword>
<comment type="similarity">
    <text evidence="1">Belongs to the peptidase C40 family.</text>
</comment>
<keyword evidence="5" id="KW-0732">Signal</keyword>
<organism evidence="7 8">
    <name type="scientific">Paenibacillus filicis</name>
    <dbReference type="NCBI Taxonomy" id="669464"/>
    <lineage>
        <taxon>Bacteria</taxon>
        <taxon>Bacillati</taxon>
        <taxon>Bacillota</taxon>
        <taxon>Bacilli</taxon>
        <taxon>Bacillales</taxon>
        <taxon>Paenibacillaceae</taxon>
        <taxon>Paenibacillus</taxon>
    </lineage>
</organism>
<dbReference type="Gene3D" id="3.30.457.10">
    <property type="entry name" value="Copper amine oxidase-like, N-terminal domain"/>
    <property type="match status" value="1"/>
</dbReference>
<name>A0ABU9DH51_9BACL</name>
<sequence length="285" mass="31107">MNRFCKTLVFSCALTAVGIVSGFGADSAQAASSEVKVQVNDSLVSFPDAQPFIDTANTLQIPMRLLVENLGYKLDWSKDADVIKVTLTSDQQSIKLQTGSKQAVVNGKTVDMDAPPQFSEGRVYLPLRFVSETFGYRVQWDPSNRIAIINQDGQYHAPAWYKPKPVPSVVQTAYQYLGTPYMYGGESTNGFDCSGFVNYVFEKQGVSLPRTSVDMYDNLGQSVTNLQEGDLVFFAEKNKTSHVGIYLGNGQFISSASSVGVSVASLTSGYWGKRYVGAKRVSTVS</sequence>
<reference evidence="7 8" key="1">
    <citation type="submission" date="2024-04" db="EMBL/GenBank/DDBJ databases">
        <title>draft genome sequnece of Paenibacillus filicis.</title>
        <authorList>
            <person name="Kim D.-U."/>
        </authorList>
    </citation>
    <scope>NUCLEOTIDE SEQUENCE [LARGE SCALE GENOMIC DNA]</scope>
    <source>
        <strain evidence="7 8">KACC14197</strain>
    </source>
</reference>
<keyword evidence="4" id="KW-0788">Thiol protease</keyword>
<evidence type="ECO:0000256" key="1">
    <source>
        <dbReference type="ARBA" id="ARBA00007074"/>
    </source>
</evidence>
<protein>
    <submittedName>
        <fullName evidence="7">NlpC/P60 family protein</fullName>
    </submittedName>
</protein>
<dbReference type="RefSeq" id="WP_341415262.1">
    <property type="nucleotide sequence ID" value="NZ_JBBPCC010000005.1"/>
</dbReference>
<accession>A0ABU9DH51</accession>
<evidence type="ECO:0000313" key="7">
    <source>
        <dbReference type="EMBL" id="MEK8128192.1"/>
    </source>
</evidence>
<evidence type="ECO:0000256" key="3">
    <source>
        <dbReference type="ARBA" id="ARBA00022801"/>
    </source>
</evidence>
<proteinExistence type="inferred from homology"/>
<dbReference type="InterPro" id="IPR012854">
    <property type="entry name" value="Cu_amine_oxidase-like_N"/>
</dbReference>
<dbReference type="Gene3D" id="3.90.1720.10">
    <property type="entry name" value="endopeptidase domain like (from Nostoc punctiforme)"/>
    <property type="match status" value="1"/>
</dbReference>
<keyword evidence="8" id="KW-1185">Reference proteome</keyword>
<feature type="chain" id="PRO_5045884861" evidence="5">
    <location>
        <begin position="31"/>
        <end position="285"/>
    </location>
</feature>
<dbReference type="EMBL" id="JBBPCC010000005">
    <property type="protein sequence ID" value="MEK8128192.1"/>
    <property type="molecule type" value="Genomic_DNA"/>
</dbReference>
<gene>
    <name evidence="7" type="ORF">WMW72_09780</name>
</gene>
<dbReference type="InterPro" id="IPR036582">
    <property type="entry name" value="Mao_N_sf"/>
</dbReference>
<dbReference type="PANTHER" id="PTHR47053">
    <property type="entry name" value="MUREIN DD-ENDOPEPTIDASE MEPH-RELATED"/>
    <property type="match status" value="1"/>
</dbReference>
<evidence type="ECO:0000256" key="5">
    <source>
        <dbReference type="SAM" id="SignalP"/>
    </source>
</evidence>
<evidence type="ECO:0000256" key="4">
    <source>
        <dbReference type="ARBA" id="ARBA00022807"/>
    </source>
</evidence>
<dbReference type="InterPro" id="IPR051202">
    <property type="entry name" value="Peptidase_C40"/>
</dbReference>
<dbReference type="SUPFAM" id="SSF55383">
    <property type="entry name" value="Copper amine oxidase, domain N"/>
    <property type="match status" value="1"/>
</dbReference>
<keyword evidence="2" id="KW-0645">Protease</keyword>
<evidence type="ECO:0000256" key="2">
    <source>
        <dbReference type="ARBA" id="ARBA00022670"/>
    </source>
</evidence>
<dbReference type="InterPro" id="IPR000064">
    <property type="entry name" value="NLP_P60_dom"/>
</dbReference>
<dbReference type="Pfam" id="PF00877">
    <property type="entry name" value="NLPC_P60"/>
    <property type="match status" value="1"/>
</dbReference>
<feature type="signal peptide" evidence="5">
    <location>
        <begin position="1"/>
        <end position="30"/>
    </location>
</feature>
<dbReference type="PANTHER" id="PTHR47053:SF1">
    <property type="entry name" value="MUREIN DD-ENDOPEPTIDASE MEPH-RELATED"/>
    <property type="match status" value="1"/>
</dbReference>
<dbReference type="InterPro" id="IPR038765">
    <property type="entry name" value="Papain-like_cys_pep_sf"/>
</dbReference>
<dbReference type="Proteomes" id="UP001469365">
    <property type="component" value="Unassembled WGS sequence"/>
</dbReference>
<dbReference type="SUPFAM" id="SSF54001">
    <property type="entry name" value="Cysteine proteinases"/>
    <property type="match status" value="1"/>
</dbReference>
<comment type="caution">
    <text evidence="7">The sequence shown here is derived from an EMBL/GenBank/DDBJ whole genome shotgun (WGS) entry which is preliminary data.</text>
</comment>
<feature type="domain" description="NlpC/P60" evidence="6">
    <location>
        <begin position="163"/>
        <end position="282"/>
    </location>
</feature>
<evidence type="ECO:0000259" key="6">
    <source>
        <dbReference type="PROSITE" id="PS51935"/>
    </source>
</evidence>
<evidence type="ECO:0000313" key="8">
    <source>
        <dbReference type="Proteomes" id="UP001469365"/>
    </source>
</evidence>
<dbReference type="PROSITE" id="PS51935">
    <property type="entry name" value="NLPC_P60"/>
    <property type="match status" value="1"/>
</dbReference>
<dbReference type="Pfam" id="PF07833">
    <property type="entry name" value="Cu_amine_oxidN1"/>
    <property type="match status" value="1"/>
</dbReference>